<evidence type="ECO:0000256" key="5">
    <source>
        <dbReference type="SAM" id="MobiDB-lite"/>
    </source>
</evidence>
<evidence type="ECO:0000313" key="7">
    <source>
        <dbReference type="Proteomes" id="UP000444721"/>
    </source>
</evidence>
<dbReference type="GO" id="GO:0015934">
    <property type="term" value="C:large ribosomal subunit"/>
    <property type="evidence" value="ECO:0007669"/>
    <property type="project" value="TreeGrafter"/>
</dbReference>
<dbReference type="Gene3D" id="3.90.1030.10">
    <property type="entry name" value="Ribosomal protein L17"/>
    <property type="match status" value="1"/>
</dbReference>
<evidence type="ECO:0000256" key="2">
    <source>
        <dbReference type="ARBA" id="ARBA00022980"/>
    </source>
</evidence>
<dbReference type="PANTHER" id="PTHR14413">
    <property type="entry name" value="RIBOSOMAL PROTEIN L17"/>
    <property type="match status" value="1"/>
</dbReference>
<dbReference type="RefSeq" id="XP_044557885.1">
    <property type="nucleotide sequence ID" value="XM_044712225.1"/>
</dbReference>
<evidence type="ECO:0008006" key="8">
    <source>
        <dbReference type="Google" id="ProtNLM"/>
    </source>
</evidence>
<evidence type="ECO:0000256" key="4">
    <source>
        <dbReference type="RuleBase" id="RU000660"/>
    </source>
</evidence>
<dbReference type="NCBIfam" id="TIGR00059">
    <property type="entry name" value="L17"/>
    <property type="match status" value="1"/>
</dbReference>
<dbReference type="OrthoDB" id="275000at2759"/>
<dbReference type="InterPro" id="IPR000456">
    <property type="entry name" value="Ribosomal_bL17"/>
</dbReference>
<reference evidence="6 7" key="1">
    <citation type="journal article" date="2019" name="Sci. Rep.">
        <title>Nanopore sequencing improves the draft genome of the human pathogenic amoeba Naegleria fowleri.</title>
        <authorList>
            <person name="Liechti N."/>
            <person name="Schurch N."/>
            <person name="Bruggmann R."/>
            <person name="Wittwer M."/>
        </authorList>
    </citation>
    <scope>NUCLEOTIDE SEQUENCE [LARGE SCALE GENOMIC DNA]</scope>
    <source>
        <strain evidence="6 7">ATCC 30894</strain>
    </source>
</reference>
<evidence type="ECO:0000256" key="1">
    <source>
        <dbReference type="ARBA" id="ARBA00008777"/>
    </source>
</evidence>
<dbReference type="Proteomes" id="UP000444721">
    <property type="component" value="Unassembled WGS sequence"/>
</dbReference>
<organism evidence="6 7">
    <name type="scientific">Naegleria fowleri</name>
    <name type="common">Brain eating amoeba</name>
    <dbReference type="NCBI Taxonomy" id="5763"/>
    <lineage>
        <taxon>Eukaryota</taxon>
        <taxon>Discoba</taxon>
        <taxon>Heterolobosea</taxon>
        <taxon>Tetramitia</taxon>
        <taxon>Eutetramitia</taxon>
        <taxon>Vahlkampfiidae</taxon>
        <taxon>Naegleria</taxon>
    </lineage>
</organism>
<accession>A0A6A5BED5</accession>
<dbReference type="VEuPathDB" id="AmoebaDB:NF0033810"/>
<evidence type="ECO:0000313" key="6">
    <source>
        <dbReference type="EMBL" id="KAF0973172.1"/>
    </source>
</evidence>
<keyword evidence="3 4" id="KW-0687">Ribonucleoprotein</keyword>
<protein>
    <recommendedName>
        <fullName evidence="8">50S ribosomal protein L17</fullName>
    </recommendedName>
</protein>
<dbReference type="AlphaFoldDB" id="A0A6A5BED5"/>
<dbReference type="PANTHER" id="PTHR14413:SF16">
    <property type="entry name" value="LARGE RIBOSOMAL SUBUNIT PROTEIN BL17M"/>
    <property type="match status" value="1"/>
</dbReference>
<comment type="similarity">
    <text evidence="1 4">Belongs to the bacterial ribosomal protein bL17 family.</text>
</comment>
<dbReference type="EMBL" id="VFQX01000061">
    <property type="protein sequence ID" value="KAF0973172.1"/>
    <property type="molecule type" value="Genomic_DNA"/>
</dbReference>
<dbReference type="InterPro" id="IPR036373">
    <property type="entry name" value="Ribosomal_bL17_sf"/>
</dbReference>
<evidence type="ECO:0000256" key="3">
    <source>
        <dbReference type="ARBA" id="ARBA00023274"/>
    </source>
</evidence>
<keyword evidence="7" id="KW-1185">Reference proteome</keyword>
<dbReference type="InterPro" id="IPR047859">
    <property type="entry name" value="Ribosomal_bL17_CS"/>
</dbReference>
<dbReference type="PROSITE" id="PS01167">
    <property type="entry name" value="RIBOSOMAL_L17"/>
    <property type="match status" value="1"/>
</dbReference>
<dbReference type="GeneID" id="68115597"/>
<dbReference type="GO" id="GO:0006412">
    <property type="term" value="P:translation"/>
    <property type="evidence" value="ECO:0007669"/>
    <property type="project" value="InterPro"/>
</dbReference>
<feature type="compositionally biased region" description="Basic and acidic residues" evidence="5">
    <location>
        <begin position="128"/>
        <end position="146"/>
    </location>
</feature>
<gene>
    <name evidence="6" type="ORF">FDP41_008379</name>
</gene>
<dbReference type="OMA" id="TTECIRH"/>
<dbReference type="SUPFAM" id="SSF64263">
    <property type="entry name" value="Prokaryotic ribosomal protein L17"/>
    <property type="match status" value="1"/>
</dbReference>
<sequence length="152" mass="18046">MKGHFFKHFSRDAAQRQALFRSLTTQLIKHDKITTTLMKAKQLRTFIDKMVTLAKKNTPHTHNQIKSYLYEEEAIQKAIQTFPERFKERQGGYTSIERLWKNRRGDNAIMATVTLLDAEKAPEFVYEKKTEKKEETPEETLRKFSEQMKFTQ</sequence>
<name>A0A6A5BED5_NAEFO</name>
<comment type="caution">
    <text evidence="6">The sequence shown here is derived from an EMBL/GenBank/DDBJ whole genome shotgun (WGS) entry which is preliminary data.</text>
</comment>
<keyword evidence="2 4" id="KW-0689">Ribosomal protein</keyword>
<dbReference type="VEuPathDB" id="AmoebaDB:FDP41_008379"/>
<dbReference type="GO" id="GO:0003735">
    <property type="term" value="F:structural constituent of ribosome"/>
    <property type="evidence" value="ECO:0007669"/>
    <property type="project" value="InterPro"/>
</dbReference>
<dbReference type="Pfam" id="PF01196">
    <property type="entry name" value="Ribosomal_L17"/>
    <property type="match status" value="1"/>
</dbReference>
<dbReference type="VEuPathDB" id="AmoebaDB:NfTy_093760"/>
<feature type="region of interest" description="Disordered" evidence="5">
    <location>
        <begin position="128"/>
        <end position="152"/>
    </location>
</feature>
<proteinExistence type="inferred from homology"/>